<keyword evidence="3" id="KW-0067">ATP-binding</keyword>
<evidence type="ECO:0000259" key="5">
    <source>
        <dbReference type="Pfam" id="PF13191"/>
    </source>
</evidence>
<protein>
    <submittedName>
        <fullName evidence="6">LuxR family transcriptional regulator</fullName>
    </submittedName>
</protein>
<dbReference type="GO" id="GO:0005524">
    <property type="term" value="F:ATP binding"/>
    <property type="evidence" value="ECO:0007669"/>
    <property type="project" value="UniProtKB-KW"/>
</dbReference>
<dbReference type="GO" id="GO:0004016">
    <property type="term" value="F:adenylate cyclase activity"/>
    <property type="evidence" value="ECO:0007669"/>
    <property type="project" value="TreeGrafter"/>
</dbReference>
<dbReference type="PANTHER" id="PTHR16305">
    <property type="entry name" value="TESTICULAR SOLUBLE ADENYLYL CYCLASE"/>
    <property type="match status" value="1"/>
</dbReference>
<evidence type="ECO:0000313" key="6">
    <source>
        <dbReference type="EMBL" id="GES10480.1"/>
    </source>
</evidence>
<dbReference type="RefSeq" id="WP_170322570.1">
    <property type="nucleotide sequence ID" value="NZ_BAAAHL010000010.1"/>
</dbReference>
<dbReference type="Pfam" id="PF13191">
    <property type="entry name" value="AAA_16"/>
    <property type="match status" value="1"/>
</dbReference>
<dbReference type="PROSITE" id="PS00862">
    <property type="entry name" value="OX2_COVAL_FAD"/>
    <property type="match status" value="1"/>
</dbReference>
<dbReference type="PANTHER" id="PTHR16305:SF35">
    <property type="entry name" value="TRANSCRIPTIONAL ACTIVATOR DOMAIN"/>
    <property type="match status" value="1"/>
</dbReference>
<evidence type="ECO:0000256" key="1">
    <source>
        <dbReference type="ARBA" id="ARBA00005466"/>
    </source>
</evidence>
<evidence type="ECO:0000256" key="2">
    <source>
        <dbReference type="ARBA" id="ARBA00022741"/>
    </source>
</evidence>
<dbReference type="GO" id="GO:0005737">
    <property type="term" value="C:cytoplasm"/>
    <property type="evidence" value="ECO:0007669"/>
    <property type="project" value="TreeGrafter"/>
</dbReference>
<dbReference type="AlphaFoldDB" id="A0A5M3WPK3"/>
<evidence type="ECO:0000313" key="7">
    <source>
        <dbReference type="Proteomes" id="UP000331127"/>
    </source>
</evidence>
<dbReference type="InterPro" id="IPR006093">
    <property type="entry name" value="Oxy_OxRdtase_FAD_BS"/>
</dbReference>
<proteinExistence type="inferred from homology"/>
<organism evidence="6 7">
    <name type="scientific">Acrocarpospora macrocephala</name>
    <dbReference type="NCBI Taxonomy" id="150177"/>
    <lineage>
        <taxon>Bacteria</taxon>
        <taxon>Bacillati</taxon>
        <taxon>Actinomycetota</taxon>
        <taxon>Actinomycetes</taxon>
        <taxon>Streptosporangiales</taxon>
        <taxon>Streptosporangiaceae</taxon>
        <taxon>Acrocarpospora</taxon>
    </lineage>
</organism>
<keyword evidence="2" id="KW-0547">Nucleotide-binding</keyword>
<reference evidence="6 7" key="1">
    <citation type="submission" date="2019-10" db="EMBL/GenBank/DDBJ databases">
        <title>Whole genome shotgun sequence of Acrocarpospora macrocephala NBRC 16266.</title>
        <authorList>
            <person name="Ichikawa N."/>
            <person name="Kimura A."/>
            <person name="Kitahashi Y."/>
            <person name="Komaki H."/>
            <person name="Oguchi A."/>
        </authorList>
    </citation>
    <scope>NUCLEOTIDE SEQUENCE [LARGE SCALE GENOMIC DNA]</scope>
    <source>
        <strain evidence="6 7">NBRC 16266</strain>
    </source>
</reference>
<evidence type="ECO:0000256" key="4">
    <source>
        <dbReference type="ARBA" id="ARBA00023002"/>
    </source>
</evidence>
<comment type="caution">
    <text evidence="6">The sequence shown here is derived from an EMBL/GenBank/DDBJ whole genome shotgun (WGS) entry which is preliminary data.</text>
</comment>
<dbReference type="EMBL" id="BLAE01000022">
    <property type="protein sequence ID" value="GES10480.1"/>
    <property type="molecule type" value="Genomic_DNA"/>
</dbReference>
<dbReference type="InterPro" id="IPR027417">
    <property type="entry name" value="P-loop_NTPase"/>
</dbReference>
<dbReference type="SUPFAM" id="SSF52540">
    <property type="entry name" value="P-loop containing nucleoside triphosphate hydrolases"/>
    <property type="match status" value="1"/>
</dbReference>
<name>A0A5M3WPK3_9ACTN</name>
<dbReference type="GO" id="GO:0016491">
    <property type="term" value="F:oxidoreductase activity"/>
    <property type="evidence" value="ECO:0007669"/>
    <property type="project" value="UniProtKB-KW"/>
</dbReference>
<keyword evidence="4" id="KW-0560">Oxidoreductase</keyword>
<feature type="domain" description="Orc1-like AAA ATPase" evidence="5">
    <location>
        <begin position="3"/>
        <end position="174"/>
    </location>
</feature>
<dbReference type="Proteomes" id="UP000331127">
    <property type="component" value="Unassembled WGS sequence"/>
</dbReference>
<accession>A0A5M3WPK3</accession>
<dbReference type="InterPro" id="IPR041664">
    <property type="entry name" value="AAA_16"/>
</dbReference>
<evidence type="ECO:0000256" key="3">
    <source>
        <dbReference type="ARBA" id="ARBA00022840"/>
    </source>
</evidence>
<gene>
    <name evidence="6" type="ORF">Amac_040770</name>
</gene>
<comment type="similarity">
    <text evidence="1">Belongs to the oxygen-dependent FAD-linked oxidoreductase family.</text>
</comment>
<keyword evidence="7" id="KW-1185">Reference proteome</keyword>
<sequence>MFTFVGRIEPLARLTAAYHALTTAPPGGRVGLALVTGEAGIGKTALLTRFAEEAAAAGATVVWGTCWDADQAPAWWPWTQALRALLERRDGLGATTSAELVAIVPELAADAPDAADADTTARVRVFEAAGRLLAGAATGAPVVVILDDLHWADLSTVDLLRFLAGQHHPGALLLVGAYRPREPAADVAAALADLATTAELVPLHGMSPGEVADLIQAVAGAAAADRWAELVNRRGGGHPFYTRELCRLLAAGGPATEIPAAVRDVIGRRLARLTGQCAQLLEAAAVAGSVVLPDVLADVAGTGPTRIVELAAEASRAGILTPAHEAGPGRFTHDLYRETIYTTLPPGRRLDLHQRVAAALLRRHERGGQVFAAELAFHFAAAVELTGPAPAMAWARLAADADSNRFAFAEAAGHLARVRSAVSDAGQPLAEDEQVDLLTKEAELRLRAGDTTRARALLGTAWTRATATGRGDLLGAVALGLDRVGARFAMPRTDLIAILDTARQALAGTSTPVEAQVTAALARQLQHSVPADRPRARPLAENAVAIARTLDDPATLASCLLAHHDTLWTPGTATDRAAISAEIAGLAGQAGDPERHAQALLLLATAQLESASAAFRATLAEYQHRTERLRQPRHDYLLRTRQAALALLDGDIATGERLSIEADALGRAVGDSDAGNVRMSQRLEIVRARDDPAELRDMAAEAVRWWIGAPAHAHAVAAGFHARAGDLDTARRELDTVLALRDWRTDRSYLWSIFVGELAVAAIALDDRPLCQRLLDDLLPVADSCAVNGALVCFMGAHAHRVGLLYAALGQPAPARQWLDRALKVHRRLGAHAWQAETQRALAALDGAPQHTAHEDTGGPRLRRVGDMWQATYRGQSAYLRDLKGLHDLAALLARPGDDRPALDLAGGDPVHHAGADRPEPILDRTALAAYRRRLAELDDELATAQANADLGRTRRATDEREQLLTELRRATRPGGGSRPLAATAAERARKAVTARIRDAIRRIGEVLPELGEHLDRTVRTGTTCRYDPGPR</sequence>